<protein>
    <submittedName>
        <fullName evidence="5">Translational activator Gcn1 like protein</fullName>
    </submittedName>
</protein>
<dbReference type="Pfam" id="PF24984">
    <property type="entry name" value="HEAT_EF3_GNC1"/>
    <property type="match status" value="1"/>
</dbReference>
<accession>A0ABQ5KRP5</accession>
<gene>
    <name evidence="5" type="ORF">ADUPG1_008362</name>
</gene>
<evidence type="ECO:0000313" key="5">
    <source>
        <dbReference type="EMBL" id="GKT35142.1"/>
    </source>
</evidence>
<evidence type="ECO:0000313" key="6">
    <source>
        <dbReference type="Proteomes" id="UP001057375"/>
    </source>
</evidence>
<sequence>VLLGEYKDFIASKVMMLIQAKEYYVKEVLKRVSERSIGDLKHTMRVLIETGRKCGCRVVKNFSEEPSLSSVVEIISLLLRQITPVGMVKNLTPYERRLVESSFDELVFRRKSKLSMGGLTGWMERERTVCMVESSGDNLCVGGIGPVKTEKDEHGHDICLERFGTKKMSQIDLEASEEHSTSSTREARAPKMFESASTLAVSSKKRKTSSKSSLSASRSFISDKDSTAKESSSLKQDGGLDTQSSLSTRAKVNISSSIPTLTLTSLEYLDNDPYFPLLKLRAEIADVRSTLEKQNGRKKVDGTLETRLIKLETEETELVKRLSTWERELLFIQREEREELIDRIFGISQVWILTCRHVISGYIDSARDVLIAETVDHIVGQGRESVGGGVSVQSSILELLSFMPHTLSDHSRVLRKLGAQCIALLFQAVMSTSSLSFVGGRRKRQRGSITTGSNPSPNYSASSKRERHQQSGARGSGAAGAYSDTPPSTRSGGMTMSSSTSSLHSQTPAKLLMRTVFRVFSPYTVDEPCDGDLEFDVLKSPGLAEFFMVEPTVSLIVRLLSSLEDMCVLSTGISKGEAGIVDQTHCESDRELLYMPPNAFTVAYPVLSFLAANKDTPNYSPSPLTRRRAVRIIAQQIIAQNNAINIVDRRRFSSLPLYQVMDLFLSNVLGVLPQENLLSHTVLRVISQLYPASLMSQYRTMECVARGLTSPIVEVRTTALLIIRTMQQCQSISLLPSSGILETSEFAARLLLLTYDLDLDVFSRGEANDLFMAYTEGIVVSTSVCESLKPFMEFVLRDSFVWCRGASVRLFCRVVEDVIGMLIREKERTDVFYHDSLLCEVVDMLLMLYARVDNFQMSPAQRYSSLNPTIIESMVPFFSNDTREMLLRCIGGIASILCVSSSSFNDYVVPTAPTVSSDVVSDSDKKKEAKKVSLIQRILHFLLAVPLRSNSENVQIAAVMCGSSLVESLGVRLCDQLRYLRESGREGAGYAAVDGVGEKAEATTGIFTVDSQQQQSDISEQLQRISTLPPEQMAALEFPILCILEDLTTQCNQGFVNSRGIKSINVLAHAIQLVGLAAVYVTSFKHRMYAIKSLVSVLREAKSRSVQRTASKTMTRLLGGMRINLEKGKFNEKVDVRDKLEKVLFDDKIIPDIRIGCAYGLAGVFASYGVSSLVVDCNGKAGLQLVKQLSSAKDYVRKEAACYLVSALCFVFGSVIEPFVPSLIRSILPLLADSNDTIRSAAGGAAKNIMSALSSFGVIHILPEIVIILGSKQWRSKTGALTLLGSLAYGSPASLSSALPQVIPLLCKSMLSAQAEVRHAAEHAFTCIEGVITNQEVSSIAPLLVKALVYPLKYVSETVLRLESSSFTHRLDAPSLALIIPVLLFGVVDKDMKTRVRSVSVISTFHTLTKPADLMPYLSPLTKALRDLLTDPVPLVRRETARALGSLSRNMSSSLKSFTKSTLLNTLKSKIVNIVERNGAAQALCEMYAVDSNKVVRAYIDNMLGKYIRLSISVSPGIEGAEFVKKNGMSPLFLSDQCAYTQSIGSTNVEHLHGHVLMLLYLPQSIGTHLFSPHLHRSLFLLGFVFAMENKTVRDIALSAGRQLISSFASDGNSPQLNLIVAHICSYMVSCNARIRECGLLLATHLASCVTSISFTPDKKKQWTGGRTSVDSENDEEEESDYDESVTEVTENTETKTLTNSTGKKNKSGSAISMDKVMTSLRTSLDHLYPIFMACVYVTRGDKTAGMRTSSVRLWKSMVSHPPSTIREILPAMFSVITHLGMKDVNLQEIGSVALTECIRSYPSKVLDELIEKCVIRMSQTEEAQRLSIYGKPFINHEQKSREICAIMHNIGTIISASPPAFVLRAVHKTGPVICAVFLSAPKQLSASTGSGLAHSSSSSYSSSVALSLSLYEQLLNETALTCSM</sequence>
<dbReference type="Pfam" id="PF24987">
    <property type="entry name" value="HEAT_EF3_N"/>
    <property type="match status" value="1"/>
</dbReference>
<dbReference type="SMART" id="SM01349">
    <property type="entry name" value="TOG"/>
    <property type="match status" value="1"/>
</dbReference>
<feature type="region of interest" description="Disordered" evidence="3">
    <location>
        <begin position="1658"/>
        <end position="1709"/>
    </location>
</feature>
<feature type="region of interest" description="Disordered" evidence="3">
    <location>
        <begin position="171"/>
        <end position="246"/>
    </location>
</feature>
<feature type="compositionally biased region" description="Acidic residues" evidence="3">
    <location>
        <begin position="1672"/>
        <end position="1686"/>
    </location>
</feature>
<feature type="coiled-coil region" evidence="2">
    <location>
        <begin position="277"/>
        <end position="328"/>
    </location>
</feature>
<dbReference type="PANTHER" id="PTHR23346:SF7">
    <property type="entry name" value="STALLED RIBOSOME SENSOR GCN1"/>
    <property type="match status" value="1"/>
</dbReference>
<feature type="compositionally biased region" description="Polar residues" evidence="3">
    <location>
        <begin position="229"/>
        <end position="246"/>
    </location>
</feature>
<name>A0ABQ5KRP5_9EUKA</name>
<dbReference type="InterPro" id="IPR034085">
    <property type="entry name" value="TOG"/>
</dbReference>
<feature type="region of interest" description="Disordered" evidence="3">
    <location>
        <begin position="441"/>
        <end position="504"/>
    </location>
</feature>
<feature type="compositionally biased region" description="Low complexity" evidence="3">
    <location>
        <begin position="488"/>
        <end position="502"/>
    </location>
</feature>
<dbReference type="PANTHER" id="PTHR23346">
    <property type="entry name" value="TRANSLATIONAL ACTIVATOR GCN1-RELATED"/>
    <property type="match status" value="1"/>
</dbReference>
<comment type="caution">
    <text evidence="5">The sequence shown here is derived from an EMBL/GenBank/DDBJ whole genome shotgun (WGS) entry which is preliminary data.</text>
</comment>
<feature type="compositionally biased region" description="Low complexity" evidence="3">
    <location>
        <begin position="1687"/>
        <end position="1702"/>
    </location>
</feature>
<dbReference type="Proteomes" id="UP001057375">
    <property type="component" value="Unassembled WGS sequence"/>
</dbReference>
<feature type="compositionally biased region" description="Low complexity" evidence="3">
    <location>
        <begin position="210"/>
        <end position="220"/>
    </location>
</feature>
<organism evidence="5 6">
    <name type="scientific">Aduncisulcus paluster</name>
    <dbReference type="NCBI Taxonomy" id="2918883"/>
    <lineage>
        <taxon>Eukaryota</taxon>
        <taxon>Metamonada</taxon>
        <taxon>Carpediemonas-like organisms</taxon>
        <taxon>Aduncisulcus</taxon>
    </lineage>
</organism>
<reference evidence="5" key="1">
    <citation type="submission" date="2022-03" db="EMBL/GenBank/DDBJ databases">
        <title>Draft genome sequence of Aduncisulcus paluster, a free-living microaerophilic Fornicata.</title>
        <authorList>
            <person name="Yuyama I."/>
            <person name="Kume K."/>
            <person name="Tamura T."/>
            <person name="Inagaki Y."/>
            <person name="Hashimoto T."/>
        </authorList>
    </citation>
    <scope>NUCLEOTIDE SEQUENCE</scope>
    <source>
        <strain evidence="5">NY0171</strain>
    </source>
</reference>
<feature type="compositionally biased region" description="Basic and acidic residues" evidence="3">
    <location>
        <begin position="176"/>
        <end position="191"/>
    </location>
</feature>
<feature type="domain" description="TOG" evidence="4">
    <location>
        <begin position="1129"/>
        <end position="1365"/>
    </location>
</feature>
<feature type="non-terminal residue" evidence="5">
    <location>
        <position position="1"/>
    </location>
</feature>
<evidence type="ECO:0000259" key="4">
    <source>
        <dbReference type="SMART" id="SM01349"/>
    </source>
</evidence>
<proteinExistence type="predicted"/>
<keyword evidence="2" id="KW-0175">Coiled coil</keyword>
<dbReference type="InterPro" id="IPR016024">
    <property type="entry name" value="ARM-type_fold"/>
</dbReference>
<dbReference type="SUPFAM" id="SSF48371">
    <property type="entry name" value="ARM repeat"/>
    <property type="match status" value="2"/>
</dbReference>
<evidence type="ECO:0000256" key="2">
    <source>
        <dbReference type="SAM" id="Coils"/>
    </source>
</evidence>
<evidence type="ECO:0000256" key="1">
    <source>
        <dbReference type="ARBA" id="ARBA00022737"/>
    </source>
</evidence>
<keyword evidence="1" id="KW-0677">Repeat</keyword>
<keyword evidence="6" id="KW-1185">Reference proteome</keyword>
<feature type="non-terminal residue" evidence="5">
    <location>
        <position position="1925"/>
    </location>
</feature>
<evidence type="ECO:0000256" key="3">
    <source>
        <dbReference type="SAM" id="MobiDB-lite"/>
    </source>
</evidence>
<dbReference type="InterPro" id="IPR011989">
    <property type="entry name" value="ARM-like"/>
</dbReference>
<dbReference type="Gene3D" id="1.25.10.10">
    <property type="entry name" value="Leucine-rich Repeat Variant"/>
    <property type="match status" value="1"/>
</dbReference>
<feature type="compositionally biased region" description="Polar residues" evidence="3">
    <location>
        <begin position="447"/>
        <end position="462"/>
    </location>
</feature>
<dbReference type="EMBL" id="BQXS01010930">
    <property type="protein sequence ID" value="GKT35142.1"/>
    <property type="molecule type" value="Genomic_DNA"/>
</dbReference>